<dbReference type="PANTHER" id="PTHR31918">
    <property type="entry name" value="TRANSMEMBRANE PROTEIN 181"/>
    <property type="match status" value="1"/>
</dbReference>
<comment type="caution">
    <text evidence="7">The sequence shown here is derived from an EMBL/GenBank/DDBJ whole genome shotgun (WGS) entry which is preliminary data.</text>
</comment>
<evidence type="ECO:0000313" key="8">
    <source>
        <dbReference type="Proteomes" id="UP001162640"/>
    </source>
</evidence>
<feature type="transmembrane region" description="Helical" evidence="5">
    <location>
        <begin position="402"/>
        <end position="425"/>
    </location>
</feature>
<feature type="transmembrane region" description="Helical" evidence="5">
    <location>
        <begin position="212"/>
        <end position="235"/>
    </location>
</feature>
<dbReference type="EMBL" id="BLQM01000068">
    <property type="protein sequence ID" value="GMH58884.1"/>
    <property type="molecule type" value="Genomic_DNA"/>
</dbReference>
<evidence type="ECO:0000256" key="2">
    <source>
        <dbReference type="ARBA" id="ARBA00022692"/>
    </source>
</evidence>
<evidence type="ECO:0000259" key="6">
    <source>
        <dbReference type="Pfam" id="PF06664"/>
    </source>
</evidence>
<dbReference type="InterPro" id="IPR040416">
    <property type="entry name" value="TMEM181"/>
</dbReference>
<dbReference type="GO" id="GO:0016020">
    <property type="term" value="C:membrane"/>
    <property type="evidence" value="ECO:0007669"/>
    <property type="project" value="UniProtKB-SubCell"/>
</dbReference>
<name>A0A9W6ZYP6_9STRA</name>
<evidence type="ECO:0000256" key="1">
    <source>
        <dbReference type="ARBA" id="ARBA00004141"/>
    </source>
</evidence>
<proteinExistence type="predicted"/>
<evidence type="ECO:0000256" key="3">
    <source>
        <dbReference type="ARBA" id="ARBA00022989"/>
    </source>
</evidence>
<keyword evidence="2 5" id="KW-0812">Transmembrane</keyword>
<evidence type="ECO:0000313" key="7">
    <source>
        <dbReference type="EMBL" id="GMH58884.1"/>
    </source>
</evidence>
<gene>
    <name evidence="7" type="ORF">TL16_g02706</name>
</gene>
<feature type="transmembrane region" description="Helical" evidence="5">
    <location>
        <begin position="327"/>
        <end position="348"/>
    </location>
</feature>
<feature type="transmembrane region" description="Helical" evidence="5">
    <location>
        <begin position="369"/>
        <end position="390"/>
    </location>
</feature>
<dbReference type="Proteomes" id="UP001162640">
    <property type="component" value="Unassembled WGS sequence"/>
</dbReference>
<evidence type="ECO:0000256" key="4">
    <source>
        <dbReference type="ARBA" id="ARBA00023136"/>
    </source>
</evidence>
<organism evidence="7 8">
    <name type="scientific">Triparma laevis f. inornata</name>
    <dbReference type="NCBI Taxonomy" id="1714386"/>
    <lineage>
        <taxon>Eukaryota</taxon>
        <taxon>Sar</taxon>
        <taxon>Stramenopiles</taxon>
        <taxon>Ochrophyta</taxon>
        <taxon>Bolidophyceae</taxon>
        <taxon>Parmales</taxon>
        <taxon>Triparmaceae</taxon>
        <taxon>Triparma</taxon>
    </lineage>
</organism>
<evidence type="ECO:0000256" key="5">
    <source>
        <dbReference type="SAM" id="Phobius"/>
    </source>
</evidence>
<feature type="domain" description="Wntless-like transmembrane" evidence="6">
    <location>
        <begin position="199"/>
        <end position="456"/>
    </location>
</feature>
<feature type="transmembrane region" description="Helical" evidence="5">
    <location>
        <begin position="275"/>
        <end position="298"/>
    </location>
</feature>
<protein>
    <recommendedName>
        <fullName evidence="6">Wntless-like transmembrane domain-containing protein</fullName>
    </recommendedName>
</protein>
<dbReference type="Pfam" id="PF06664">
    <property type="entry name" value="WLS-like_TM"/>
    <property type="match status" value="1"/>
</dbReference>
<dbReference type="AlphaFoldDB" id="A0A9W6ZYP6"/>
<dbReference type="PANTHER" id="PTHR31918:SF1">
    <property type="entry name" value="TRANSMEMBRANE PROTEIN 181"/>
    <property type="match status" value="1"/>
</dbReference>
<keyword evidence="4 5" id="KW-0472">Membrane</keyword>
<reference evidence="8" key="1">
    <citation type="journal article" date="2023" name="Commun. Biol.">
        <title>Genome analysis of Parmales, the sister group of diatoms, reveals the evolutionary specialization of diatoms from phago-mixotrophs to photoautotrophs.</title>
        <authorList>
            <person name="Ban H."/>
            <person name="Sato S."/>
            <person name="Yoshikawa S."/>
            <person name="Yamada K."/>
            <person name="Nakamura Y."/>
            <person name="Ichinomiya M."/>
            <person name="Sato N."/>
            <person name="Blanc-Mathieu R."/>
            <person name="Endo H."/>
            <person name="Kuwata A."/>
            <person name="Ogata H."/>
        </authorList>
    </citation>
    <scope>NUCLEOTIDE SEQUENCE [LARGE SCALE GENOMIC DNA]</scope>
</reference>
<comment type="subcellular location">
    <subcellularLocation>
        <location evidence="1">Membrane</location>
        <topology evidence="1">Multi-pass membrane protein</topology>
    </subcellularLocation>
</comment>
<dbReference type="GO" id="GO:0015643">
    <property type="term" value="F:toxic substance binding"/>
    <property type="evidence" value="ECO:0007669"/>
    <property type="project" value="InterPro"/>
</dbReference>
<sequence length="483" mass="54315">MQSTSRAPLRIEGPSFKPPSKGLFWLWLCLLSSVILFLGVGFAGPDVFITTESGVEYPLVISEDTDETVTWIGRLTDMTKLHQLIYLEAKVRRPENITANVEFTYQQEIIVTAEGGKKEGGGYHEKIIDEKRHIKTITCKAGEVWCSDISVFATHQVIHDEYLVAVKFVHPGELGSFCPHCTGTGVQHFYVHFGMHYINPNFTRWQICWKTLFSFVTILAMFLPCRGGLAGYFWQLRKVLKSNWADIQIWVGVLLTMLLFFNDPMFIIEVFSDYGALLSAVYILFLCAFLATLMFFWLCMLHETSKVGGRTVEGSAPVEIMKGIGFYLPKIIFCAMFWILITVAYVYVRVAQEGDPSYDALEDSMHYKLVTTTVTVAMAIYTGWILYHGLNAMGNVRKLPPQILFTFMFTVLMIILVIVCVGIGATYPLPSASYEFLLFYGLTNVYVWTLTFAYAPLYASSTTLTEESDGDGIEVGPLSAAAV</sequence>
<keyword evidence="3 5" id="KW-1133">Transmembrane helix</keyword>
<feature type="transmembrane region" description="Helical" evidence="5">
    <location>
        <begin position="24"/>
        <end position="43"/>
    </location>
</feature>
<feature type="transmembrane region" description="Helical" evidence="5">
    <location>
        <begin position="437"/>
        <end position="459"/>
    </location>
</feature>
<feature type="transmembrane region" description="Helical" evidence="5">
    <location>
        <begin position="247"/>
        <end position="268"/>
    </location>
</feature>
<accession>A0A9W6ZYP6</accession>
<dbReference type="InterPro" id="IPR047843">
    <property type="entry name" value="WLS-like_TM"/>
</dbReference>